<evidence type="ECO:0000256" key="1">
    <source>
        <dbReference type="ARBA" id="ARBA00022884"/>
    </source>
</evidence>
<dbReference type="SMART" id="SM01103">
    <property type="entry name" value="CRS1_YhbY"/>
    <property type="match status" value="1"/>
</dbReference>
<dbReference type="STRING" id="1120918.SAMN05216249_101185"/>
<dbReference type="Pfam" id="PF01985">
    <property type="entry name" value="CRS1_YhbY"/>
    <property type="match status" value="1"/>
</dbReference>
<dbReference type="InterPro" id="IPR035920">
    <property type="entry name" value="YhbY-like_sf"/>
</dbReference>
<evidence type="ECO:0000313" key="4">
    <source>
        <dbReference type="EMBL" id="SFA71827.1"/>
    </source>
</evidence>
<sequence>MTSKQRAYLNKLAANEKAVLSVGKEGVTPEFINALDEVLEKRELVKITFQKNSPYQSKDMAQTIAERTNSEIVSSLGRKLVFFRVSKTNNKIII</sequence>
<name>A0A1I0V6Z8_9FIRM</name>
<evidence type="ECO:0000313" key="5">
    <source>
        <dbReference type="Proteomes" id="UP000198838"/>
    </source>
</evidence>
<dbReference type="Gene3D" id="3.30.110.60">
    <property type="entry name" value="YhbY-like"/>
    <property type="match status" value="1"/>
</dbReference>
<dbReference type="PROSITE" id="PS51295">
    <property type="entry name" value="CRM"/>
    <property type="match status" value="1"/>
</dbReference>
<reference evidence="4 5" key="1">
    <citation type="submission" date="2016-10" db="EMBL/GenBank/DDBJ databases">
        <authorList>
            <person name="de Groot N.N."/>
        </authorList>
    </citation>
    <scope>NUCLEOTIDE SEQUENCE [LARGE SCALE GENOMIC DNA]</scope>
    <source>
        <strain evidence="4 5">DSM 5522</strain>
    </source>
</reference>
<evidence type="ECO:0000256" key="2">
    <source>
        <dbReference type="PROSITE-ProRule" id="PRU00626"/>
    </source>
</evidence>
<gene>
    <name evidence="4" type="ORF">SAMN05216249_101185</name>
</gene>
<dbReference type="AlphaFoldDB" id="A0A1I0V6Z8"/>
<accession>A0A1I0V6Z8</accession>
<keyword evidence="1 2" id="KW-0694">RNA-binding</keyword>
<dbReference type="EMBL" id="FOJY01000001">
    <property type="protein sequence ID" value="SFA71827.1"/>
    <property type="molecule type" value="Genomic_DNA"/>
</dbReference>
<keyword evidence="5" id="KW-1185">Reference proteome</keyword>
<organism evidence="4 5">
    <name type="scientific">Acetitomaculum ruminis DSM 5522</name>
    <dbReference type="NCBI Taxonomy" id="1120918"/>
    <lineage>
        <taxon>Bacteria</taxon>
        <taxon>Bacillati</taxon>
        <taxon>Bacillota</taxon>
        <taxon>Clostridia</taxon>
        <taxon>Lachnospirales</taxon>
        <taxon>Lachnospiraceae</taxon>
        <taxon>Acetitomaculum</taxon>
    </lineage>
</organism>
<dbReference type="PANTHER" id="PTHR40065:SF3">
    <property type="entry name" value="RNA-BINDING PROTEIN YHBY"/>
    <property type="match status" value="1"/>
</dbReference>
<dbReference type="RefSeq" id="WP_092869895.1">
    <property type="nucleotide sequence ID" value="NZ_FOJY01000001.1"/>
</dbReference>
<proteinExistence type="predicted"/>
<dbReference type="GO" id="GO:0003723">
    <property type="term" value="F:RNA binding"/>
    <property type="evidence" value="ECO:0007669"/>
    <property type="project" value="UniProtKB-UniRule"/>
</dbReference>
<dbReference type="SUPFAM" id="SSF75471">
    <property type="entry name" value="YhbY-like"/>
    <property type="match status" value="1"/>
</dbReference>
<dbReference type="OrthoDB" id="9797519at2"/>
<dbReference type="InterPro" id="IPR051925">
    <property type="entry name" value="RNA-binding_domain"/>
</dbReference>
<dbReference type="Proteomes" id="UP000198838">
    <property type="component" value="Unassembled WGS sequence"/>
</dbReference>
<evidence type="ECO:0000259" key="3">
    <source>
        <dbReference type="PROSITE" id="PS51295"/>
    </source>
</evidence>
<dbReference type="PANTHER" id="PTHR40065">
    <property type="entry name" value="RNA-BINDING PROTEIN YHBY"/>
    <property type="match status" value="1"/>
</dbReference>
<dbReference type="InterPro" id="IPR001890">
    <property type="entry name" value="RNA-binding_CRM"/>
</dbReference>
<feature type="domain" description="CRM" evidence="3">
    <location>
        <begin position="1"/>
        <end position="94"/>
    </location>
</feature>
<protein>
    <submittedName>
        <fullName evidence="4">RNA-binding protein</fullName>
    </submittedName>
</protein>